<dbReference type="InParanoid" id="D2VRB4"/>
<dbReference type="InterPro" id="IPR005123">
    <property type="entry name" value="Oxoglu/Fe-dep_dioxygenase_dom"/>
</dbReference>
<dbReference type="Proteomes" id="UP000006671">
    <property type="component" value="Unassembled WGS sequence"/>
</dbReference>
<evidence type="ECO:0000256" key="3">
    <source>
        <dbReference type="ARBA" id="ARBA00022964"/>
    </source>
</evidence>
<dbReference type="InterPro" id="IPR006620">
    <property type="entry name" value="Pro_4_hyd_alph"/>
</dbReference>
<dbReference type="GO" id="GO:0031418">
    <property type="term" value="F:L-ascorbic acid binding"/>
    <property type="evidence" value="ECO:0007669"/>
    <property type="project" value="InterPro"/>
</dbReference>
<comment type="cofactor">
    <cofactor evidence="1">
        <name>L-ascorbate</name>
        <dbReference type="ChEBI" id="CHEBI:38290"/>
    </cofactor>
</comment>
<dbReference type="AlphaFoldDB" id="D2VRB4"/>
<dbReference type="OrthoDB" id="69177at2759"/>
<keyword evidence="4" id="KW-0560">Oxidoreductase</keyword>
<evidence type="ECO:0000259" key="6">
    <source>
        <dbReference type="PROSITE" id="PS51471"/>
    </source>
</evidence>
<evidence type="ECO:0000256" key="2">
    <source>
        <dbReference type="ARBA" id="ARBA00022723"/>
    </source>
</evidence>
<dbReference type="EMBL" id="GG738891">
    <property type="protein sequence ID" value="EFC40640.1"/>
    <property type="molecule type" value="Genomic_DNA"/>
</dbReference>
<dbReference type="PANTHER" id="PTHR10869">
    <property type="entry name" value="PROLYL 4-HYDROXYLASE ALPHA SUBUNIT"/>
    <property type="match status" value="1"/>
</dbReference>
<dbReference type="PANTHER" id="PTHR10869:SF236">
    <property type="entry name" value="PROLYL 4-HYDROXYLASE ALPHA SUBUNIT DOMAIN-CONTAINING PROTEIN"/>
    <property type="match status" value="1"/>
</dbReference>
<dbReference type="GO" id="GO:0004656">
    <property type="term" value="F:procollagen-proline 4-dioxygenase activity"/>
    <property type="evidence" value="ECO:0007669"/>
    <property type="project" value="TreeGrafter"/>
</dbReference>
<keyword evidence="8" id="KW-1185">Reference proteome</keyword>
<keyword evidence="2" id="KW-0479">Metal-binding</keyword>
<evidence type="ECO:0000313" key="7">
    <source>
        <dbReference type="EMBL" id="EFC40640.1"/>
    </source>
</evidence>
<dbReference type="SMART" id="SM00702">
    <property type="entry name" value="P4Hc"/>
    <property type="match status" value="1"/>
</dbReference>
<accession>D2VRB4</accession>
<dbReference type="GO" id="GO:0005506">
    <property type="term" value="F:iron ion binding"/>
    <property type="evidence" value="ECO:0007669"/>
    <property type="project" value="InterPro"/>
</dbReference>
<sequence>MFMSQKWQSSQYTPLLSQQVLSSEVVADGFDEKIADSMKSIKLSIGDLLAKNDEIVREKINVRHLEKVEKNGKPVLILENVLLKEECKLLIELSEKLGYEDADSYCYAYNDRFNDRLMVDDDALTQVIWNRVKDHLPQELNHHGMDMTLHSLNNRWRLCKYKPGHYFGTHTDGTYSNRSNRTKSALTFMIYLNSQLEGDFKGGSTIFFEQYHRKETARVIERSGTCIVFPQEDMDMLHCGEKVTDGVKYILRTDTMFKIKQSSHH</sequence>
<evidence type="ECO:0000256" key="4">
    <source>
        <dbReference type="ARBA" id="ARBA00023002"/>
    </source>
</evidence>
<gene>
    <name evidence="7" type="ORF">NAEGRDRAFT_71526</name>
</gene>
<keyword evidence="5" id="KW-0408">Iron</keyword>
<keyword evidence="3" id="KW-0223">Dioxygenase</keyword>
<dbReference type="VEuPathDB" id="AmoebaDB:NAEGRDRAFT_71526"/>
<dbReference type="KEGG" id="ngr:NAEGRDRAFT_71526"/>
<feature type="domain" description="Fe2OG dioxygenase" evidence="6">
    <location>
        <begin position="148"/>
        <end position="260"/>
    </location>
</feature>
<dbReference type="Pfam" id="PF13640">
    <property type="entry name" value="2OG-FeII_Oxy_3"/>
    <property type="match status" value="1"/>
</dbReference>
<name>D2VRB4_NAEGR</name>
<protein>
    <submittedName>
        <fullName evidence="7">Predicted protein</fullName>
    </submittedName>
</protein>
<dbReference type="Gene3D" id="2.60.120.620">
    <property type="entry name" value="q2cbj1_9rhob like domain"/>
    <property type="match status" value="1"/>
</dbReference>
<dbReference type="OMA" id="HNDSLTW"/>
<dbReference type="PROSITE" id="PS51471">
    <property type="entry name" value="FE2OG_OXY"/>
    <property type="match status" value="1"/>
</dbReference>
<evidence type="ECO:0000256" key="1">
    <source>
        <dbReference type="ARBA" id="ARBA00001961"/>
    </source>
</evidence>
<dbReference type="GeneID" id="8854627"/>
<dbReference type="RefSeq" id="XP_002673384.1">
    <property type="nucleotide sequence ID" value="XM_002673338.1"/>
</dbReference>
<evidence type="ECO:0000256" key="5">
    <source>
        <dbReference type="ARBA" id="ARBA00023004"/>
    </source>
</evidence>
<dbReference type="InterPro" id="IPR045054">
    <property type="entry name" value="P4HA-like"/>
</dbReference>
<dbReference type="GO" id="GO:0005783">
    <property type="term" value="C:endoplasmic reticulum"/>
    <property type="evidence" value="ECO:0007669"/>
    <property type="project" value="TreeGrafter"/>
</dbReference>
<dbReference type="InterPro" id="IPR044862">
    <property type="entry name" value="Pro_4_hyd_alph_FE2OG_OXY"/>
</dbReference>
<reference evidence="7 8" key="1">
    <citation type="journal article" date="2010" name="Cell">
        <title>The genome of Naegleria gruberi illuminates early eukaryotic versatility.</title>
        <authorList>
            <person name="Fritz-Laylin L.K."/>
            <person name="Prochnik S.E."/>
            <person name="Ginger M.L."/>
            <person name="Dacks J.B."/>
            <person name="Carpenter M.L."/>
            <person name="Field M.C."/>
            <person name="Kuo A."/>
            <person name="Paredez A."/>
            <person name="Chapman J."/>
            <person name="Pham J."/>
            <person name="Shu S."/>
            <person name="Neupane R."/>
            <person name="Cipriano M."/>
            <person name="Mancuso J."/>
            <person name="Tu H."/>
            <person name="Salamov A."/>
            <person name="Lindquist E."/>
            <person name="Shapiro H."/>
            <person name="Lucas S."/>
            <person name="Grigoriev I.V."/>
            <person name="Cande W.Z."/>
            <person name="Fulton C."/>
            <person name="Rokhsar D.S."/>
            <person name="Dawson S.C."/>
        </authorList>
    </citation>
    <scope>NUCLEOTIDE SEQUENCE [LARGE SCALE GENOMIC DNA]</scope>
    <source>
        <strain evidence="7 8">NEG-M</strain>
    </source>
</reference>
<organism evidence="8">
    <name type="scientific">Naegleria gruberi</name>
    <name type="common">Amoeba</name>
    <dbReference type="NCBI Taxonomy" id="5762"/>
    <lineage>
        <taxon>Eukaryota</taxon>
        <taxon>Discoba</taxon>
        <taxon>Heterolobosea</taxon>
        <taxon>Tetramitia</taxon>
        <taxon>Eutetramitia</taxon>
        <taxon>Vahlkampfiidae</taxon>
        <taxon>Naegleria</taxon>
    </lineage>
</organism>
<proteinExistence type="predicted"/>
<evidence type="ECO:0000313" key="8">
    <source>
        <dbReference type="Proteomes" id="UP000006671"/>
    </source>
</evidence>